<dbReference type="InterPro" id="IPR002060">
    <property type="entry name" value="Squ/phyt_synthse"/>
</dbReference>
<evidence type="ECO:0000313" key="1">
    <source>
        <dbReference type="EMBL" id="SIS89568.1"/>
    </source>
</evidence>
<dbReference type="Gene3D" id="1.10.600.10">
    <property type="entry name" value="Farnesyl Diphosphate Synthase"/>
    <property type="match status" value="1"/>
</dbReference>
<dbReference type="SUPFAM" id="SSF48576">
    <property type="entry name" value="Terpenoid synthases"/>
    <property type="match status" value="1"/>
</dbReference>
<dbReference type="OrthoDB" id="9814909at2"/>
<accession>A0A1N7MU92</accession>
<dbReference type="STRING" id="407234.SAMN05421795_1104"/>
<sequence>MSADLAPIAAQVEAGDPLRFAATMAAPAALRPALWPVYAVNLELARAPWAAREPLLAEMRLQWWIDRLAAPDLPANAPPALAALFEGPAKVRAALLGVAEARRRDCHPDSPFARAEDLWAYLEATGGGVMRAAAAALGCDGGAALVDLGAAAALGGWLAALPELDARGRPGLAPAGPRITDLAQQGLARLDRAGDALLPAAWPLRAALLPAVDARAELRAARARDAAGPLAGFSGSPFLRALRRTRTGLTGML</sequence>
<dbReference type="EMBL" id="FTOM01000010">
    <property type="protein sequence ID" value="SIS89568.1"/>
    <property type="molecule type" value="Genomic_DNA"/>
</dbReference>
<gene>
    <name evidence="1" type="ORF">SAMN05421795_1104</name>
</gene>
<name>A0A1N7MU92_9RHOB</name>
<evidence type="ECO:0000313" key="2">
    <source>
        <dbReference type="Proteomes" id="UP000186098"/>
    </source>
</evidence>
<dbReference type="Pfam" id="PF00494">
    <property type="entry name" value="SQS_PSY"/>
    <property type="match status" value="1"/>
</dbReference>
<dbReference type="Proteomes" id="UP000186098">
    <property type="component" value="Unassembled WGS sequence"/>
</dbReference>
<reference evidence="2" key="1">
    <citation type="submission" date="2017-01" db="EMBL/GenBank/DDBJ databases">
        <authorList>
            <person name="Varghese N."/>
            <person name="Submissions S."/>
        </authorList>
    </citation>
    <scope>NUCLEOTIDE SEQUENCE [LARGE SCALE GENOMIC DNA]</scope>
    <source>
        <strain evidence="2">DSM 18714</strain>
    </source>
</reference>
<dbReference type="RefSeq" id="WP_076367433.1">
    <property type="nucleotide sequence ID" value="NZ_FTOM01000010.1"/>
</dbReference>
<protein>
    <submittedName>
        <fullName evidence="1">Squalene/phytoene synthase</fullName>
    </submittedName>
</protein>
<organism evidence="1 2">
    <name type="scientific">Phaeovulum vinaykumarii</name>
    <dbReference type="NCBI Taxonomy" id="407234"/>
    <lineage>
        <taxon>Bacteria</taxon>
        <taxon>Pseudomonadati</taxon>
        <taxon>Pseudomonadota</taxon>
        <taxon>Alphaproteobacteria</taxon>
        <taxon>Rhodobacterales</taxon>
        <taxon>Paracoccaceae</taxon>
        <taxon>Phaeovulum</taxon>
    </lineage>
</organism>
<proteinExistence type="predicted"/>
<dbReference type="InterPro" id="IPR008949">
    <property type="entry name" value="Isoprenoid_synthase_dom_sf"/>
</dbReference>
<keyword evidence="2" id="KW-1185">Reference proteome</keyword>
<dbReference type="AlphaFoldDB" id="A0A1N7MU92"/>